<dbReference type="InterPro" id="IPR011333">
    <property type="entry name" value="SKP1/BTB/POZ_sf"/>
</dbReference>
<dbReference type="InterPro" id="IPR027443">
    <property type="entry name" value="IPNS-like_sf"/>
</dbReference>
<dbReference type="InterPro" id="IPR050231">
    <property type="entry name" value="Iron_ascorbate_oxido_reductase"/>
</dbReference>
<dbReference type="Pfam" id="PF14226">
    <property type="entry name" value="DIOX_N"/>
    <property type="match status" value="1"/>
</dbReference>
<gene>
    <name evidence="3" type="ORF">Clacol_001724</name>
</gene>
<name>A0AAV5A1P1_9AGAM</name>
<organism evidence="3 4">
    <name type="scientific">Clathrus columnatus</name>
    <dbReference type="NCBI Taxonomy" id="1419009"/>
    <lineage>
        <taxon>Eukaryota</taxon>
        <taxon>Fungi</taxon>
        <taxon>Dikarya</taxon>
        <taxon>Basidiomycota</taxon>
        <taxon>Agaricomycotina</taxon>
        <taxon>Agaricomycetes</taxon>
        <taxon>Phallomycetidae</taxon>
        <taxon>Phallales</taxon>
        <taxon>Clathraceae</taxon>
        <taxon>Clathrus</taxon>
    </lineage>
</organism>
<dbReference type="SUPFAM" id="SSF51197">
    <property type="entry name" value="Clavaminate synthase-like"/>
    <property type="match status" value="1"/>
</dbReference>
<dbReference type="AlphaFoldDB" id="A0AAV5A1P1"/>
<feature type="compositionally biased region" description="Low complexity" evidence="1">
    <location>
        <begin position="465"/>
        <end position="478"/>
    </location>
</feature>
<keyword evidence="4" id="KW-1185">Reference proteome</keyword>
<feature type="compositionally biased region" description="Low complexity" evidence="1">
    <location>
        <begin position="426"/>
        <end position="450"/>
    </location>
</feature>
<feature type="compositionally biased region" description="Low complexity" evidence="1">
    <location>
        <begin position="397"/>
        <end position="417"/>
    </location>
</feature>
<dbReference type="Gene3D" id="2.60.120.330">
    <property type="entry name" value="B-lactam Antibiotic, Isopenicillin N Synthase, Chain"/>
    <property type="match status" value="1"/>
</dbReference>
<sequence>MHLSTSNINRELDNTSGVSYQNQHRFVTSAVSNIPTVSPLITQSEPSIRQWNFSAFEWTVTRLHVLRNLVEYAPSTSGGSSSESVEEHEHEILRESPIIGDGKFKLEIARSTPDDFALSLHTKHPSSSTEESYTHTLSLFLTSLIVDIEYDVTIMVAIQTISDKGIEPGGAHLNWVWEHWQQNWKFCQGSEVWECSLPPLSTLLAHPRINETDSFILCVQIHSPVGPQFPQHPSAYYVPKDLLDGLEASLDNPHTGDRTFNNLSPTAAPTVPGGTILFPLARKRVIYAHSDILKRRSEYFHQMLNSSFSENSFNHWSGERKIHEIVIKEADFNTYCYANWVLFKDEDDPSEAVKHMGEGWSVKWLYDRPGREGREWEWDWKVFRRPDTDDAKDGSDSGSTSNSLGAVSSSAVSSPSLVSPPPPPSSSSTSISASSSTAKGTKGKTPTPILASTSMPSAVPRTNRRSSSSSTTTAGERSVSGGGNVPPRSPSTSARTGYVYPLSSRPIVKTLTSTQVSFHAQPHSQTLPLSPPGLIIPSGHVLQPPQSALAPTSIPDPHPHPMSEAPPASALSVWLIAHRIKPSTAFPFLLASSKWDELHDIIEDYVVNNWEDVCNSEEFIKCCEEMAVGEWKVVSSTQKALFLNVSGSKFESPARHAFRVKDGPNTSFSKKERTAQEIVCAFKEVGFVYLKEHGISSKIIKEAFEKNKLAWDGTFSPESLELIKQLDQTFSLADPRSNRGYVEPGRERVTQVSDPKQIAALRSKAPDSKESMEIGRDWDINYKNKWPSESDVPGFKDFMKDFFQTCHDLHTTVLSSVALGLGLEERFFDSYINEQYHNLRLLSYPSVKSSILKQEGQARAGAHSDYGTLTFVFQDSVGGLEVQNPHTKEFHPATPIDDTIVVNVGDLLARWSNDTLRSTLHRVVAPSTQAHNQEYTPKRQSIAFFCNPNGGANIACLPTCNPEKAKYPPITTEQYIVRRLTETYS</sequence>
<feature type="region of interest" description="Disordered" evidence="1">
    <location>
        <begin position="387"/>
        <end position="498"/>
    </location>
</feature>
<dbReference type="Pfam" id="PF03171">
    <property type="entry name" value="2OG-FeII_Oxy"/>
    <property type="match status" value="1"/>
</dbReference>
<dbReference type="PROSITE" id="PS51471">
    <property type="entry name" value="FE2OG_OXY"/>
    <property type="match status" value="1"/>
</dbReference>
<dbReference type="Proteomes" id="UP001050691">
    <property type="component" value="Unassembled WGS sequence"/>
</dbReference>
<evidence type="ECO:0000256" key="1">
    <source>
        <dbReference type="SAM" id="MobiDB-lite"/>
    </source>
</evidence>
<dbReference type="InterPro" id="IPR044861">
    <property type="entry name" value="IPNS-like_FE2OG_OXY"/>
</dbReference>
<dbReference type="Gene3D" id="3.30.710.10">
    <property type="entry name" value="Potassium Channel Kv1.1, Chain A"/>
    <property type="match status" value="1"/>
</dbReference>
<feature type="domain" description="Fe2OG dioxygenase" evidence="2">
    <location>
        <begin position="835"/>
        <end position="948"/>
    </location>
</feature>
<comment type="caution">
    <text evidence="3">The sequence shown here is derived from an EMBL/GenBank/DDBJ whole genome shotgun (WGS) entry which is preliminary data.</text>
</comment>
<evidence type="ECO:0000259" key="2">
    <source>
        <dbReference type="PROSITE" id="PS51471"/>
    </source>
</evidence>
<dbReference type="EMBL" id="BPWL01000002">
    <property type="protein sequence ID" value="GJJ07522.1"/>
    <property type="molecule type" value="Genomic_DNA"/>
</dbReference>
<accession>A0AAV5A1P1</accession>
<proteinExistence type="predicted"/>
<dbReference type="InterPro" id="IPR026992">
    <property type="entry name" value="DIOX_N"/>
</dbReference>
<evidence type="ECO:0000313" key="4">
    <source>
        <dbReference type="Proteomes" id="UP001050691"/>
    </source>
</evidence>
<dbReference type="InterPro" id="IPR005123">
    <property type="entry name" value="Oxoglu/Fe-dep_dioxygenase_dom"/>
</dbReference>
<dbReference type="PRINTS" id="PR00682">
    <property type="entry name" value="IPNSYNTHASE"/>
</dbReference>
<protein>
    <recommendedName>
        <fullName evidence="2">Fe2OG dioxygenase domain-containing protein</fullName>
    </recommendedName>
</protein>
<dbReference type="PANTHER" id="PTHR47990">
    <property type="entry name" value="2-OXOGLUTARATE (2OG) AND FE(II)-DEPENDENT OXYGENASE SUPERFAMILY PROTEIN-RELATED"/>
    <property type="match status" value="1"/>
</dbReference>
<reference evidence="3" key="1">
    <citation type="submission" date="2021-10" db="EMBL/GenBank/DDBJ databases">
        <title>De novo Genome Assembly of Clathrus columnatus (Basidiomycota, Fungi) Using Illumina and Nanopore Sequence Data.</title>
        <authorList>
            <person name="Ogiso-Tanaka E."/>
            <person name="Itagaki H."/>
            <person name="Hosoya T."/>
            <person name="Hosaka K."/>
        </authorList>
    </citation>
    <scope>NUCLEOTIDE SEQUENCE</scope>
    <source>
        <strain evidence="3">MO-923</strain>
    </source>
</reference>
<evidence type="ECO:0000313" key="3">
    <source>
        <dbReference type="EMBL" id="GJJ07522.1"/>
    </source>
</evidence>